<proteinExistence type="predicted"/>
<evidence type="ECO:0000313" key="1">
    <source>
        <dbReference type="EMBL" id="VDN03676.1"/>
    </source>
</evidence>
<keyword evidence="2" id="KW-1185">Reference proteome</keyword>
<name>A0A0N5D0L7_THECL</name>
<evidence type="ECO:0000313" key="3">
    <source>
        <dbReference type="WBParaSite" id="TCLT_0000634701-mRNA-1"/>
    </source>
</evidence>
<dbReference type="Gene3D" id="3.90.640.90">
    <property type="entry name" value="Anti-proliferative protein, N-terminal domain"/>
    <property type="match status" value="1"/>
</dbReference>
<reference evidence="3" key="1">
    <citation type="submission" date="2017-02" db="UniProtKB">
        <authorList>
            <consortium name="WormBaseParasite"/>
        </authorList>
    </citation>
    <scope>IDENTIFICATION</scope>
</reference>
<dbReference type="SUPFAM" id="SSF160696">
    <property type="entry name" value="BTG domain-like"/>
    <property type="match status" value="1"/>
</dbReference>
<dbReference type="OrthoDB" id="5850806at2759"/>
<sequence>MYREIEEAVAFIAGYFYYKLPRSRVDLFAVRLANIILKNCRKIISEDRHKKLKKNSKEEEHNIDILTREVIIEINCNGKLAVAIVEATSVFDSALLPNAVKLHISEGMVKYSFRSNLICLYRSDGNMHHIHRKAYHTHLRPPLTTVADNDNRKFFQDTFPRRQHHHRKKYCISTNDNKQLRRMIKSAHYWYKNQQLPGPTRSAKLSGNGFMHPTLPPSYNRKWNWNYNQMCRRFQNENKISFGKNVFEKRNYSTISTSNRIQNPKSQNFSFKNPSGGDYVTRKKNHDKNTLINDQNFSSKNHNGGDYVTRKKNYDRNTIISDDVLRSFGVIASYHTVNP</sequence>
<dbReference type="OMA" id="GPTRSAK"/>
<accession>A0A0N5D0L7</accession>
<dbReference type="WBParaSite" id="TCLT_0000634701-mRNA-1">
    <property type="protein sequence ID" value="TCLT_0000634701-mRNA-1"/>
    <property type="gene ID" value="TCLT_0000634701"/>
</dbReference>
<protein>
    <submittedName>
        <fullName evidence="3">Anti_prolifrtn domain-containing protein</fullName>
    </submittedName>
</protein>
<gene>
    <name evidence="1" type="ORF">TCLT_LOCUS6336</name>
</gene>
<reference evidence="1 2" key="2">
    <citation type="submission" date="2018-11" db="EMBL/GenBank/DDBJ databases">
        <authorList>
            <consortium name="Pathogen Informatics"/>
        </authorList>
    </citation>
    <scope>NUCLEOTIDE SEQUENCE [LARGE SCALE GENOMIC DNA]</scope>
</reference>
<dbReference type="Proteomes" id="UP000276776">
    <property type="component" value="Unassembled WGS sequence"/>
</dbReference>
<dbReference type="InterPro" id="IPR036054">
    <property type="entry name" value="BTG-like_sf"/>
</dbReference>
<evidence type="ECO:0000313" key="2">
    <source>
        <dbReference type="Proteomes" id="UP000276776"/>
    </source>
</evidence>
<organism evidence="3">
    <name type="scientific">Thelazia callipaeda</name>
    <name type="common">Oriental eyeworm</name>
    <name type="synonym">Parasitic nematode</name>
    <dbReference type="NCBI Taxonomy" id="103827"/>
    <lineage>
        <taxon>Eukaryota</taxon>
        <taxon>Metazoa</taxon>
        <taxon>Ecdysozoa</taxon>
        <taxon>Nematoda</taxon>
        <taxon>Chromadorea</taxon>
        <taxon>Rhabditida</taxon>
        <taxon>Spirurina</taxon>
        <taxon>Spiruromorpha</taxon>
        <taxon>Thelazioidea</taxon>
        <taxon>Thelaziidae</taxon>
        <taxon>Thelazia</taxon>
    </lineage>
</organism>
<dbReference type="EMBL" id="UYYF01004407">
    <property type="protein sequence ID" value="VDN03676.1"/>
    <property type="molecule type" value="Genomic_DNA"/>
</dbReference>
<dbReference type="AlphaFoldDB" id="A0A0N5D0L7"/>